<dbReference type="Proteomes" id="UP000546162">
    <property type="component" value="Unassembled WGS sequence"/>
</dbReference>
<evidence type="ECO:0000313" key="2">
    <source>
        <dbReference type="Proteomes" id="UP000546162"/>
    </source>
</evidence>
<organism evidence="1 2">
    <name type="scientific">Actinoplanes octamycinicus</name>
    <dbReference type="NCBI Taxonomy" id="135948"/>
    <lineage>
        <taxon>Bacteria</taxon>
        <taxon>Bacillati</taxon>
        <taxon>Actinomycetota</taxon>
        <taxon>Actinomycetes</taxon>
        <taxon>Micromonosporales</taxon>
        <taxon>Micromonosporaceae</taxon>
        <taxon>Actinoplanes</taxon>
    </lineage>
</organism>
<dbReference type="AlphaFoldDB" id="A0A7W7GZU2"/>
<sequence>MRWLTTANTDAPTGIPLRGAAYGGIGPRRVAAEDS</sequence>
<reference evidence="1 2" key="1">
    <citation type="submission" date="2020-08" db="EMBL/GenBank/DDBJ databases">
        <title>Sequencing the genomes of 1000 actinobacteria strains.</title>
        <authorList>
            <person name="Klenk H.-P."/>
        </authorList>
    </citation>
    <scope>NUCLEOTIDE SEQUENCE [LARGE SCALE GENOMIC DNA]</scope>
    <source>
        <strain evidence="1 2">DSM 45809</strain>
    </source>
</reference>
<proteinExistence type="predicted"/>
<name>A0A7W7GZU2_9ACTN</name>
<keyword evidence="2" id="KW-1185">Reference proteome</keyword>
<comment type="caution">
    <text evidence="1">The sequence shown here is derived from an EMBL/GenBank/DDBJ whole genome shotgun (WGS) entry which is preliminary data.</text>
</comment>
<accession>A0A7W7GZU2</accession>
<dbReference type="EMBL" id="JACHNB010000001">
    <property type="protein sequence ID" value="MBB4741356.1"/>
    <property type="molecule type" value="Genomic_DNA"/>
</dbReference>
<protein>
    <submittedName>
        <fullName evidence="1">Uncharacterized protein</fullName>
    </submittedName>
</protein>
<gene>
    <name evidence="1" type="ORF">BJY16_004815</name>
</gene>
<evidence type="ECO:0000313" key="1">
    <source>
        <dbReference type="EMBL" id="MBB4741356.1"/>
    </source>
</evidence>